<dbReference type="EMBL" id="FONW01000001">
    <property type="protein sequence ID" value="SFE68226.1"/>
    <property type="molecule type" value="Genomic_DNA"/>
</dbReference>
<keyword evidence="1" id="KW-0732">Signal</keyword>
<keyword evidence="4" id="KW-1185">Reference proteome</keyword>
<protein>
    <submittedName>
        <fullName evidence="3">Outer membrane protein beta-barrel domain-containing protein</fullName>
    </submittedName>
</protein>
<organism evidence="3 4">
    <name type="scientific">Sunxiuqinia elliptica</name>
    <dbReference type="NCBI Taxonomy" id="655355"/>
    <lineage>
        <taxon>Bacteria</taxon>
        <taxon>Pseudomonadati</taxon>
        <taxon>Bacteroidota</taxon>
        <taxon>Bacteroidia</taxon>
        <taxon>Marinilabiliales</taxon>
        <taxon>Prolixibacteraceae</taxon>
        <taxon>Sunxiuqinia</taxon>
    </lineage>
</organism>
<dbReference type="Gene3D" id="2.40.160.20">
    <property type="match status" value="1"/>
</dbReference>
<dbReference type="RefSeq" id="WP_093918457.1">
    <property type="nucleotide sequence ID" value="NZ_FONW01000001.1"/>
</dbReference>
<accession>A0A1I2CIT1</accession>
<evidence type="ECO:0000313" key="4">
    <source>
        <dbReference type="Proteomes" id="UP000198964"/>
    </source>
</evidence>
<dbReference type="Pfam" id="PF13568">
    <property type="entry name" value="OMP_b-brl_2"/>
    <property type="match status" value="1"/>
</dbReference>
<feature type="signal peptide" evidence="1">
    <location>
        <begin position="1"/>
        <end position="22"/>
    </location>
</feature>
<feature type="chain" id="PRO_5011452776" evidence="1">
    <location>
        <begin position="23"/>
        <end position="198"/>
    </location>
</feature>
<gene>
    <name evidence="3" type="ORF">SAMN05216283_101746</name>
</gene>
<name>A0A1I2CIT1_9BACT</name>
<feature type="domain" description="Outer membrane protein beta-barrel" evidence="2">
    <location>
        <begin position="23"/>
        <end position="179"/>
    </location>
</feature>
<evidence type="ECO:0000256" key="1">
    <source>
        <dbReference type="SAM" id="SignalP"/>
    </source>
</evidence>
<dbReference type="STRING" id="655355.SAMN05216283_101746"/>
<proteinExistence type="predicted"/>
<dbReference type="InterPro" id="IPR025665">
    <property type="entry name" value="Beta-barrel_OMP_2"/>
</dbReference>
<dbReference type="Proteomes" id="UP000198964">
    <property type="component" value="Unassembled WGS sequence"/>
</dbReference>
<sequence>MKTTKQLSLLFVLLVASMQAFSQVEFGAQLGLSASTQAEVGNLWKNNNLCCGLNAGVLARYQTNDWLAFKSGVFYKRKGAEIDELDQTYRLDYLQLPVKAEFSAALQQDKPARILFATGPYLATRLDAEYEHAGNKTDIKDDVHAMDLGWAFELGFQFPVAKQKLQLSLNYDMGLSDVYKNGDEIKNKNLSLNLGMFF</sequence>
<dbReference type="AlphaFoldDB" id="A0A1I2CIT1"/>
<evidence type="ECO:0000259" key="2">
    <source>
        <dbReference type="Pfam" id="PF13568"/>
    </source>
</evidence>
<evidence type="ECO:0000313" key="3">
    <source>
        <dbReference type="EMBL" id="SFE68226.1"/>
    </source>
</evidence>
<reference evidence="3 4" key="1">
    <citation type="submission" date="2016-10" db="EMBL/GenBank/DDBJ databases">
        <authorList>
            <person name="de Groot N.N."/>
        </authorList>
    </citation>
    <scope>NUCLEOTIDE SEQUENCE [LARGE SCALE GENOMIC DNA]</scope>
    <source>
        <strain evidence="3 4">CGMCC 1.9156</strain>
    </source>
</reference>